<proteinExistence type="predicted"/>
<dbReference type="AlphaFoldDB" id="A0A0P9GK75"/>
<evidence type="ECO:0000313" key="2">
    <source>
        <dbReference type="EMBL" id="KPV73641.1"/>
    </source>
</evidence>
<sequence>LSRTVRPVLCLCYSLRTRTPTPQALSRNAFPRLPPRPRARVGLQRRLPRSLGQDHQGRHGVAAGAEERHDPQRLRLVVEHPLHDRPRHRYRPRGAHPLLLGRHAVRRPLPRLHPVDCRHRRVLGNRQHQGLHGRRLVVARQGVPRPRLCRRLHPVRRDRLRSPVAHRQQGDPAGAQEGGGGPLLSGSTCRSLPFCIFRRRRDEAPHLWRLDSTRRPSRFGPLPPWRRAPSPSPPPRRSTRAG</sequence>
<dbReference type="RefSeq" id="XP_018269690.1">
    <property type="nucleotide sequence ID" value="XM_018419063.1"/>
</dbReference>
<accession>A0A0P9GK75</accession>
<name>A0A0P9GK75_RHOGW</name>
<dbReference type="EMBL" id="KQ474082">
    <property type="protein sequence ID" value="KPV73641.1"/>
    <property type="molecule type" value="Genomic_DNA"/>
</dbReference>
<feature type="region of interest" description="Disordered" evidence="1">
    <location>
        <begin position="153"/>
        <end position="184"/>
    </location>
</feature>
<dbReference type="GeneID" id="28979509"/>
<feature type="non-terminal residue" evidence="2">
    <location>
        <position position="1"/>
    </location>
</feature>
<feature type="compositionally biased region" description="Pro residues" evidence="1">
    <location>
        <begin position="221"/>
        <end position="236"/>
    </location>
</feature>
<organism evidence="2 3">
    <name type="scientific">Rhodotorula graminis (strain WP1)</name>
    <dbReference type="NCBI Taxonomy" id="578459"/>
    <lineage>
        <taxon>Eukaryota</taxon>
        <taxon>Fungi</taxon>
        <taxon>Dikarya</taxon>
        <taxon>Basidiomycota</taxon>
        <taxon>Pucciniomycotina</taxon>
        <taxon>Microbotryomycetes</taxon>
        <taxon>Sporidiobolales</taxon>
        <taxon>Sporidiobolaceae</taxon>
        <taxon>Rhodotorula</taxon>
    </lineage>
</organism>
<gene>
    <name evidence="2" type="ORF">RHOBADRAFT_66733</name>
</gene>
<reference evidence="2 3" key="1">
    <citation type="journal article" date="2015" name="Front. Microbiol.">
        <title>Genome sequence of the plant growth promoting endophytic yeast Rhodotorula graminis WP1.</title>
        <authorList>
            <person name="Firrincieli A."/>
            <person name="Otillar R."/>
            <person name="Salamov A."/>
            <person name="Schmutz J."/>
            <person name="Khan Z."/>
            <person name="Redman R.S."/>
            <person name="Fleck N.D."/>
            <person name="Lindquist E."/>
            <person name="Grigoriev I.V."/>
            <person name="Doty S.L."/>
        </authorList>
    </citation>
    <scope>NUCLEOTIDE SEQUENCE [LARGE SCALE GENOMIC DNA]</scope>
    <source>
        <strain evidence="2 3">WP1</strain>
    </source>
</reference>
<keyword evidence="3" id="KW-1185">Reference proteome</keyword>
<feature type="region of interest" description="Disordered" evidence="1">
    <location>
        <begin position="46"/>
        <end position="69"/>
    </location>
</feature>
<protein>
    <submittedName>
        <fullName evidence="2">Uncharacterized protein</fullName>
    </submittedName>
</protein>
<evidence type="ECO:0000256" key="1">
    <source>
        <dbReference type="SAM" id="MobiDB-lite"/>
    </source>
</evidence>
<evidence type="ECO:0000313" key="3">
    <source>
        <dbReference type="Proteomes" id="UP000053890"/>
    </source>
</evidence>
<dbReference type="Proteomes" id="UP000053890">
    <property type="component" value="Unassembled WGS sequence"/>
</dbReference>
<feature type="region of interest" description="Disordered" evidence="1">
    <location>
        <begin position="209"/>
        <end position="242"/>
    </location>
</feature>